<keyword evidence="2" id="KW-1185">Reference proteome</keyword>
<evidence type="ECO:0000313" key="2">
    <source>
        <dbReference type="Proteomes" id="UP001271640"/>
    </source>
</evidence>
<dbReference type="Proteomes" id="UP001271640">
    <property type="component" value="Unassembled WGS sequence"/>
</dbReference>
<reference evidence="2" key="1">
    <citation type="journal article" date="2024" name="Toxins">
        <title>Genome Sequence Analysis of Native Xenorhabdus Strains Isolated from Entomopathogenic Nematodes in Argentina.</title>
        <authorList>
            <person name="Palma L."/>
            <person name="Frizzo L."/>
            <person name="Kaiser S."/>
            <person name="Berry C."/>
            <person name="Caballero P."/>
            <person name="Bode H.B."/>
            <person name="Del Valle E.E."/>
        </authorList>
    </citation>
    <scope>NUCLEOTIDE SEQUENCE [LARGE SCALE GENOMIC DNA]</scope>
    <source>
        <strain evidence="2">Reich</strain>
    </source>
</reference>
<organism evidence="1 2">
    <name type="scientific">Xenorhabdus littoralis</name>
    <dbReference type="NCBI Taxonomy" id="2582835"/>
    <lineage>
        <taxon>Bacteria</taxon>
        <taxon>Pseudomonadati</taxon>
        <taxon>Pseudomonadota</taxon>
        <taxon>Gammaproteobacteria</taxon>
        <taxon>Enterobacterales</taxon>
        <taxon>Morganellaceae</taxon>
        <taxon>Xenorhabdus</taxon>
    </lineage>
</organism>
<proteinExistence type="predicted"/>
<dbReference type="EMBL" id="VCDP01000049">
    <property type="protein sequence ID" value="MDX8000037.1"/>
    <property type="molecule type" value="Genomic_DNA"/>
</dbReference>
<protein>
    <submittedName>
        <fullName evidence="1">Zinc-binding dehydrogenase</fullName>
    </submittedName>
</protein>
<dbReference type="RefSeq" id="WP_419836339.1">
    <property type="nucleotide sequence ID" value="NZ_VCDP01000049.1"/>
</dbReference>
<sequence>MLHNLISYVEEGKLYPVLSEHRFILDMAIEAHDLVEQRSAQRKVVIDIV</sequence>
<dbReference type="Pfam" id="PF13602">
    <property type="entry name" value="ADH_zinc_N_2"/>
    <property type="match status" value="1"/>
</dbReference>
<accession>A0ABU4SN19</accession>
<gene>
    <name evidence="1" type="ORF">FE394_12690</name>
</gene>
<name>A0ABU4SN19_9GAMM</name>
<evidence type="ECO:0000313" key="1">
    <source>
        <dbReference type="EMBL" id="MDX8000037.1"/>
    </source>
</evidence>
<comment type="caution">
    <text evidence="1">The sequence shown here is derived from an EMBL/GenBank/DDBJ whole genome shotgun (WGS) entry which is preliminary data.</text>
</comment>